<evidence type="ECO:0000259" key="4">
    <source>
        <dbReference type="PROSITE" id="PS01124"/>
    </source>
</evidence>
<dbReference type="InterPro" id="IPR013096">
    <property type="entry name" value="Cupin_2"/>
</dbReference>
<dbReference type="Pfam" id="PF07883">
    <property type="entry name" value="Cupin_2"/>
    <property type="match status" value="1"/>
</dbReference>
<keyword evidence="3" id="KW-0804">Transcription</keyword>
<dbReference type="Pfam" id="PF12833">
    <property type="entry name" value="HTH_18"/>
    <property type="match status" value="1"/>
</dbReference>
<evidence type="ECO:0000256" key="1">
    <source>
        <dbReference type="ARBA" id="ARBA00023015"/>
    </source>
</evidence>
<dbReference type="InterPro" id="IPR014710">
    <property type="entry name" value="RmlC-like_jellyroll"/>
</dbReference>
<reference evidence="5" key="1">
    <citation type="submission" date="2022-05" db="EMBL/GenBank/DDBJ databases">
        <authorList>
            <person name="Sun X."/>
        </authorList>
    </citation>
    <scope>NUCLEOTIDE SEQUENCE</scope>
    <source>
        <strain evidence="5">Ai-910</strain>
    </source>
</reference>
<dbReference type="Gene3D" id="1.10.10.60">
    <property type="entry name" value="Homeodomain-like"/>
    <property type="match status" value="2"/>
</dbReference>
<dbReference type="SUPFAM" id="SSF51182">
    <property type="entry name" value="RmlC-like cupins"/>
    <property type="match status" value="1"/>
</dbReference>
<feature type="domain" description="HTH araC/xylS-type" evidence="4">
    <location>
        <begin position="192"/>
        <end position="290"/>
    </location>
</feature>
<reference evidence="5" key="2">
    <citation type="submission" date="2022-06" db="EMBL/GenBank/DDBJ databases">
        <title>Xiashengella guii gen. nov. sp. nov., a bacterium isolated form anaerobic digestion tank.</title>
        <authorList>
            <person name="Huang H."/>
        </authorList>
    </citation>
    <scope>NUCLEOTIDE SEQUENCE</scope>
    <source>
        <strain evidence="5">Ai-910</strain>
    </source>
</reference>
<gene>
    <name evidence="5" type="ORF">M9189_01165</name>
</gene>
<accession>A0A9J6ZRW4</accession>
<evidence type="ECO:0000313" key="6">
    <source>
        <dbReference type="Proteomes" id="UP001056426"/>
    </source>
</evidence>
<dbReference type="InterPro" id="IPR011051">
    <property type="entry name" value="RmlC_Cupin_sf"/>
</dbReference>
<dbReference type="PROSITE" id="PS01124">
    <property type="entry name" value="HTH_ARAC_FAMILY_2"/>
    <property type="match status" value="1"/>
</dbReference>
<evidence type="ECO:0000313" key="5">
    <source>
        <dbReference type="EMBL" id="URW79968.1"/>
    </source>
</evidence>
<dbReference type="Proteomes" id="UP001056426">
    <property type="component" value="Chromosome"/>
</dbReference>
<dbReference type="PANTHER" id="PTHR43280">
    <property type="entry name" value="ARAC-FAMILY TRANSCRIPTIONAL REGULATOR"/>
    <property type="match status" value="1"/>
</dbReference>
<evidence type="ECO:0000256" key="3">
    <source>
        <dbReference type="ARBA" id="ARBA00023163"/>
    </source>
</evidence>
<dbReference type="RefSeq" id="WP_250724080.1">
    <property type="nucleotide sequence ID" value="NZ_CP098400.1"/>
</dbReference>
<dbReference type="Gene3D" id="2.60.120.10">
    <property type="entry name" value="Jelly Rolls"/>
    <property type="match status" value="1"/>
</dbReference>
<dbReference type="PANTHER" id="PTHR43280:SF34">
    <property type="entry name" value="ARAC-FAMILY TRANSCRIPTIONAL REGULATOR"/>
    <property type="match status" value="1"/>
</dbReference>
<keyword evidence="6" id="KW-1185">Reference proteome</keyword>
<proteinExistence type="predicted"/>
<dbReference type="InterPro" id="IPR018062">
    <property type="entry name" value="HTH_AraC-typ_CS"/>
</dbReference>
<dbReference type="CDD" id="cd06976">
    <property type="entry name" value="cupin_MtlR-like_N"/>
    <property type="match status" value="1"/>
</dbReference>
<dbReference type="PROSITE" id="PS00041">
    <property type="entry name" value="HTH_ARAC_FAMILY_1"/>
    <property type="match status" value="1"/>
</dbReference>
<keyword evidence="2" id="KW-0238">DNA-binding</keyword>
<protein>
    <submittedName>
        <fullName evidence="5">AraC family transcriptional regulator</fullName>
    </submittedName>
</protein>
<dbReference type="SUPFAM" id="SSF46689">
    <property type="entry name" value="Homeodomain-like"/>
    <property type="match status" value="2"/>
</dbReference>
<dbReference type="InterPro" id="IPR018060">
    <property type="entry name" value="HTH_AraC"/>
</dbReference>
<dbReference type="AlphaFoldDB" id="A0A9J6ZRW4"/>
<dbReference type="GO" id="GO:0003700">
    <property type="term" value="F:DNA-binding transcription factor activity"/>
    <property type="evidence" value="ECO:0007669"/>
    <property type="project" value="InterPro"/>
</dbReference>
<dbReference type="SMART" id="SM00342">
    <property type="entry name" value="HTH_ARAC"/>
    <property type="match status" value="1"/>
</dbReference>
<name>A0A9J6ZRW4_9BACT</name>
<sequence>MSRAARSIMHEQVLLPGQSVIKVKWNDFPHFTFPWHFHSEMEILYVMKSEGTRFVGESVERFEQGDLVLVGTQVPHYWKNDREYYDSHSGLRVNAIVVQFSADFMDKAVQNYPEMSHIRELFSRAAHGVHFTMPENIEIGEMMVNLYHRQGFSRLMGLLELLDAMARSKAYRLLSASANVPGTLINPENRIEKVLNYLNLNYTKDITLKNMAEQFGMNSSAFSRFFRQKTGKTLVKYVNDMRIAYACKLLQERSLSVSQVCYECGFNNISNFNRFFRERMGVSPRMYVSAIQ</sequence>
<keyword evidence="1" id="KW-0805">Transcription regulation</keyword>
<organism evidence="5 6">
    <name type="scientific">Xiashengella succiniciproducens</name>
    <dbReference type="NCBI Taxonomy" id="2949635"/>
    <lineage>
        <taxon>Bacteria</taxon>
        <taxon>Pseudomonadati</taxon>
        <taxon>Bacteroidota</taxon>
        <taxon>Bacteroidia</taxon>
        <taxon>Marinilabiliales</taxon>
        <taxon>Marinilabiliaceae</taxon>
        <taxon>Xiashengella</taxon>
    </lineage>
</organism>
<dbReference type="EMBL" id="CP098400">
    <property type="protein sequence ID" value="URW79968.1"/>
    <property type="molecule type" value="Genomic_DNA"/>
</dbReference>
<dbReference type="GO" id="GO:0043565">
    <property type="term" value="F:sequence-specific DNA binding"/>
    <property type="evidence" value="ECO:0007669"/>
    <property type="project" value="InterPro"/>
</dbReference>
<dbReference type="InterPro" id="IPR009057">
    <property type="entry name" value="Homeodomain-like_sf"/>
</dbReference>
<dbReference type="KEGG" id="alkq:M9189_01165"/>
<evidence type="ECO:0000256" key="2">
    <source>
        <dbReference type="ARBA" id="ARBA00023125"/>
    </source>
</evidence>